<dbReference type="FunFam" id="3.90.550.10:FF:000028">
    <property type="entry name" value="beta-1,4-galactosyltransferase 1"/>
    <property type="match status" value="1"/>
</dbReference>
<dbReference type="InterPro" id="IPR003859">
    <property type="entry name" value="Galactosyl_T"/>
</dbReference>
<gene>
    <name evidence="19" type="primary">LOC116955899</name>
</gene>
<dbReference type="CDD" id="cd00899">
    <property type="entry name" value="b4GalT"/>
    <property type="match status" value="1"/>
</dbReference>
<organism evidence="18 19">
    <name type="scientific">Petromyzon marinus</name>
    <name type="common">Sea lamprey</name>
    <dbReference type="NCBI Taxonomy" id="7757"/>
    <lineage>
        <taxon>Eukaryota</taxon>
        <taxon>Metazoa</taxon>
        <taxon>Chordata</taxon>
        <taxon>Craniata</taxon>
        <taxon>Vertebrata</taxon>
        <taxon>Cyclostomata</taxon>
        <taxon>Hyperoartia</taxon>
        <taxon>Petromyzontiformes</taxon>
        <taxon>Petromyzontidae</taxon>
        <taxon>Petromyzon</taxon>
    </lineage>
</organism>
<evidence type="ECO:0000256" key="7">
    <source>
        <dbReference type="ARBA" id="ARBA00022723"/>
    </source>
</evidence>
<evidence type="ECO:0000256" key="6">
    <source>
        <dbReference type="ARBA" id="ARBA00022692"/>
    </source>
</evidence>
<protein>
    <recommendedName>
        <fullName evidence="15">Beta-1,4-galactosyltransferase</fullName>
        <shortName evidence="15">Beta-1,4-GalTase</shortName>
        <ecNumber evidence="15">2.4.1.-</ecNumber>
    </recommendedName>
</protein>
<feature type="domain" description="Galactosyltransferase N-terminal" evidence="17">
    <location>
        <begin position="52"/>
        <end position="184"/>
    </location>
</feature>
<comment type="cofactor">
    <cofactor evidence="15">
        <name>Mn(2+)</name>
        <dbReference type="ChEBI" id="CHEBI:29035"/>
    </cofactor>
</comment>
<keyword evidence="18" id="KW-1185">Reference proteome</keyword>
<keyword evidence="8 15" id="KW-0735">Signal-anchor</keyword>
<dbReference type="InterPro" id="IPR027791">
    <property type="entry name" value="Galactosyl_T_C"/>
</dbReference>
<keyword evidence="6" id="KW-0812">Transmembrane</keyword>
<dbReference type="GO" id="GO:0000139">
    <property type="term" value="C:Golgi membrane"/>
    <property type="evidence" value="ECO:0007669"/>
    <property type="project" value="UniProtKB-SubCell"/>
</dbReference>
<comment type="catalytic activity">
    <reaction evidence="14">
        <text>N-acetyl-D-glucosamine + UDP-alpha-D-galactose = beta-D-galactosyl-(1-&gt;4)-N-acetyl-D-glucosamine + UDP + H(+)</text>
        <dbReference type="Rhea" id="RHEA:17745"/>
        <dbReference type="ChEBI" id="CHEBI:15378"/>
        <dbReference type="ChEBI" id="CHEBI:58223"/>
        <dbReference type="ChEBI" id="CHEBI:60152"/>
        <dbReference type="ChEBI" id="CHEBI:66914"/>
        <dbReference type="ChEBI" id="CHEBI:506227"/>
        <dbReference type="EC" id="2.4.1.90"/>
    </reaction>
    <physiologicalReaction direction="left-to-right" evidence="14">
        <dbReference type="Rhea" id="RHEA:17746"/>
    </physiologicalReaction>
</comment>
<dbReference type="Proteomes" id="UP001318040">
    <property type="component" value="Chromosome 62"/>
</dbReference>
<evidence type="ECO:0000256" key="13">
    <source>
        <dbReference type="ARBA" id="ARBA00023211"/>
    </source>
</evidence>
<evidence type="ECO:0000256" key="4">
    <source>
        <dbReference type="ARBA" id="ARBA00022676"/>
    </source>
</evidence>
<evidence type="ECO:0000256" key="10">
    <source>
        <dbReference type="ARBA" id="ARBA00023136"/>
    </source>
</evidence>
<accession>A0AAJ7UDA8</accession>
<dbReference type="KEGG" id="pmrn:116955899"/>
<evidence type="ECO:0000259" key="16">
    <source>
        <dbReference type="Pfam" id="PF02709"/>
    </source>
</evidence>
<evidence type="ECO:0000256" key="11">
    <source>
        <dbReference type="ARBA" id="ARBA00023157"/>
    </source>
</evidence>
<evidence type="ECO:0000256" key="2">
    <source>
        <dbReference type="ARBA" id="ARBA00004922"/>
    </source>
</evidence>
<keyword evidence="5 15" id="KW-0808">Transferase</keyword>
<comment type="pathway">
    <text evidence="2 15">Protein modification; protein glycosylation.</text>
</comment>
<comment type="similarity">
    <text evidence="3 15">Belongs to the glycosyltransferase 7 family.</text>
</comment>
<evidence type="ECO:0000256" key="15">
    <source>
        <dbReference type="RuleBase" id="RU368121"/>
    </source>
</evidence>
<feature type="domain" description="Galactosyltransferase C-terminal" evidence="16">
    <location>
        <begin position="189"/>
        <end position="265"/>
    </location>
</feature>
<reference evidence="19" key="1">
    <citation type="submission" date="2025-08" db="UniProtKB">
        <authorList>
            <consortium name="RefSeq"/>
        </authorList>
    </citation>
    <scope>IDENTIFICATION</scope>
    <source>
        <tissue evidence="19">Sperm</tissue>
    </source>
</reference>
<evidence type="ECO:0000259" key="17">
    <source>
        <dbReference type="Pfam" id="PF13733"/>
    </source>
</evidence>
<dbReference type="GO" id="GO:0005975">
    <property type="term" value="P:carbohydrate metabolic process"/>
    <property type="evidence" value="ECO:0007669"/>
    <property type="project" value="InterPro"/>
</dbReference>
<evidence type="ECO:0000256" key="8">
    <source>
        <dbReference type="ARBA" id="ARBA00022968"/>
    </source>
</evidence>
<keyword evidence="15" id="KW-0333">Golgi apparatus</keyword>
<sequence>MMARCGHGRLCGPVPRARHLALVLTLGAATAVAGLYYMVGGPGGQAGAAPPCPRNPPHLLGKLKLSFPSGLTLPQVAASNRAVSRGGHSRPATCTARQRVAVLVPHRSREAHLVHLLNSLHPLLQRQQLDYAIYVVHQAGTAMFNRAKLLNVGFLEALSEAPWDCVVLHDVDLIPEDDRNFYGCGAQPRHLVVGRNFTKYQLRYKGYFGGVSAMTVEQFRRVNGFSNRFWGWGGEDDDLRLRVEHMNMTIFRPPAAVARYTMIFHSRNEDGNKVNQNRMKLLRDSARLLPLDGLNSCSYTLLHKSHEELYTNITVDIGTPDS</sequence>
<dbReference type="PANTHER" id="PTHR19300:SF9">
    <property type="entry name" value="BETA-1,4-GALACTOSYLTRANSFERASE 4"/>
    <property type="match status" value="1"/>
</dbReference>
<name>A0AAJ7UDA8_PETMA</name>
<evidence type="ECO:0000256" key="5">
    <source>
        <dbReference type="ARBA" id="ARBA00022679"/>
    </source>
</evidence>
<evidence type="ECO:0000256" key="9">
    <source>
        <dbReference type="ARBA" id="ARBA00022989"/>
    </source>
</evidence>
<keyword evidence="9" id="KW-1133">Transmembrane helix</keyword>
<dbReference type="Gene3D" id="3.90.550.10">
    <property type="entry name" value="Spore Coat Polysaccharide Biosynthesis Protein SpsA, Chain A"/>
    <property type="match status" value="1"/>
</dbReference>
<evidence type="ECO:0000256" key="1">
    <source>
        <dbReference type="ARBA" id="ARBA00004323"/>
    </source>
</evidence>
<dbReference type="EC" id="2.4.1.-" evidence="15"/>
<evidence type="ECO:0000256" key="3">
    <source>
        <dbReference type="ARBA" id="ARBA00005735"/>
    </source>
</evidence>
<keyword evidence="4 15" id="KW-0328">Glycosyltransferase</keyword>
<dbReference type="Pfam" id="PF02709">
    <property type="entry name" value="Glyco_transf_7C"/>
    <property type="match status" value="1"/>
</dbReference>
<keyword evidence="13 15" id="KW-0464">Manganese</keyword>
<dbReference type="AlphaFoldDB" id="A0AAJ7UDA8"/>
<dbReference type="GO" id="GO:0032580">
    <property type="term" value="C:Golgi cisterna membrane"/>
    <property type="evidence" value="ECO:0007669"/>
    <property type="project" value="UniProtKB-UniRule"/>
</dbReference>
<dbReference type="PANTHER" id="PTHR19300">
    <property type="entry name" value="BETA-1,4-GALACTOSYLTRANSFERASE"/>
    <property type="match status" value="1"/>
</dbReference>
<evidence type="ECO:0000256" key="12">
    <source>
        <dbReference type="ARBA" id="ARBA00023180"/>
    </source>
</evidence>
<comment type="function">
    <text evidence="15">Responsible for the synthesis of complex-type N-linked oligosaccharides in many glycoproteins as well as the carbohydrate moieties of glycolipids.</text>
</comment>
<evidence type="ECO:0000313" key="18">
    <source>
        <dbReference type="Proteomes" id="UP001318040"/>
    </source>
</evidence>
<comment type="subcellular location">
    <subcellularLocation>
        <location evidence="1 15">Golgi apparatus membrane</location>
        <topology evidence="1 15">Single-pass type II membrane protein</topology>
    </subcellularLocation>
</comment>
<dbReference type="SUPFAM" id="SSF53448">
    <property type="entry name" value="Nucleotide-diphospho-sugar transferases"/>
    <property type="match status" value="1"/>
</dbReference>
<dbReference type="GO" id="GO:0003945">
    <property type="term" value="F:N-acetyllactosamine synthase activity"/>
    <property type="evidence" value="ECO:0007669"/>
    <property type="project" value="UniProtKB-EC"/>
</dbReference>
<dbReference type="InterPro" id="IPR027995">
    <property type="entry name" value="Galactosyl_T_N"/>
</dbReference>
<dbReference type="InterPro" id="IPR029044">
    <property type="entry name" value="Nucleotide-diphossugar_trans"/>
</dbReference>
<dbReference type="GO" id="GO:0046872">
    <property type="term" value="F:metal ion binding"/>
    <property type="evidence" value="ECO:0007669"/>
    <property type="project" value="UniProtKB-UniRule"/>
</dbReference>
<keyword evidence="7 15" id="KW-0479">Metal-binding</keyword>
<dbReference type="PRINTS" id="PR02050">
    <property type="entry name" value="B14GALTRFASE"/>
</dbReference>
<evidence type="ECO:0000256" key="14">
    <source>
        <dbReference type="ARBA" id="ARBA00049413"/>
    </source>
</evidence>
<keyword evidence="10" id="KW-0472">Membrane</keyword>
<dbReference type="RefSeq" id="XP_032833131.1">
    <property type="nucleotide sequence ID" value="XM_032977240.1"/>
</dbReference>
<evidence type="ECO:0000313" key="19">
    <source>
        <dbReference type="RefSeq" id="XP_032833131.1"/>
    </source>
</evidence>
<proteinExistence type="inferred from homology"/>
<keyword evidence="12 15" id="KW-0325">Glycoprotein</keyword>
<keyword evidence="11" id="KW-1015">Disulfide bond</keyword>
<dbReference type="Pfam" id="PF13733">
    <property type="entry name" value="Glyco_transf_7N"/>
    <property type="match status" value="1"/>
</dbReference>